<dbReference type="STRING" id="1293891.TMES_15500"/>
<accession>A0A1Y2KXS8</accession>
<keyword evidence="2" id="KW-1185">Reference proteome</keyword>
<comment type="caution">
    <text evidence="1">The sequence shown here is derived from an EMBL/GenBank/DDBJ whole genome shotgun (WGS) entry which is preliminary data.</text>
</comment>
<evidence type="ECO:0008006" key="3">
    <source>
        <dbReference type="Google" id="ProtNLM"/>
    </source>
</evidence>
<dbReference type="AlphaFoldDB" id="A0A1Y2KXS8"/>
<dbReference type="Proteomes" id="UP000193391">
    <property type="component" value="Unassembled WGS sequence"/>
</dbReference>
<organism evidence="1 2">
    <name type="scientific">Thalassospira mesophila</name>
    <dbReference type="NCBI Taxonomy" id="1293891"/>
    <lineage>
        <taxon>Bacteria</taxon>
        <taxon>Pseudomonadati</taxon>
        <taxon>Pseudomonadota</taxon>
        <taxon>Alphaproteobacteria</taxon>
        <taxon>Rhodospirillales</taxon>
        <taxon>Thalassospiraceae</taxon>
        <taxon>Thalassospira</taxon>
    </lineage>
</organism>
<dbReference type="SUPFAM" id="SSF48452">
    <property type="entry name" value="TPR-like"/>
    <property type="match status" value="1"/>
</dbReference>
<dbReference type="Pfam" id="PF20308">
    <property type="entry name" value="TPR-S"/>
    <property type="match status" value="1"/>
</dbReference>
<evidence type="ECO:0000313" key="1">
    <source>
        <dbReference type="EMBL" id="OSQ37213.1"/>
    </source>
</evidence>
<sequence length="413" mass="47691">MGDNLSSEQKICFVIMGFGRKTDYELGRTLDLDATYEAIIQPAVEDNNMRCVRANEILHSGIIDQRMYEMLLRADLVIADISTGNVNAVYELGVRHALRPYSTIVMKERVGQIHFDLNHINIFPYDHMGDDIGSREQKRASSDLRALIAGVMQESETDSPVYTCFPHLTQPTLTKEEFEDLVDAVENVGDKFSTLLNSFEDFSRLSNHDSAVTTLKNLLEMKPDDHYLIQQLALHTYKSEKPNKVLALTDALSLIMVLNPDNSNDPETLGITGAIYKNLWLAHNERGYLDRAIKFYERGFDVRRDYYNGENAANCYQFRSCIQEVDDERMFDRMSAMKIRKEIVSRLNEIVISKDFEDRSDKRWIYATLSNSHLALGDQEKFKEFASRFFECNPFDWEKKTFCKTVKRIRAMV</sequence>
<proteinExistence type="predicted"/>
<evidence type="ECO:0000313" key="2">
    <source>
        <dbReference type="Proteomes" id="UP000193391"/>
    </source>
</evidence>
<dbReference type="InterPro" id="IPR046880">
    <property type="entry name" value="TPR-S"/>
</dbReference>
<dbReference type="EMBL" id="JFKA01000007">
    <property type="protein sequence ID" value="OSQ37213.1"/>
    <property type="molecule type" value="Genomic_DNA"/>
</dbReference>
<gene>
    <name evidence="1" type="ORF">TMES_15500</name>
</gene>
<protein>
    <recommendedName>
        <fullName evidence="3">DUF4071 domain-containing protein</fullName>
    </recommendedName>
</protein>
<dbReference type="Gene3D" id="1.25.40.10">
    <property type="entry name" value="Tetratricopeptide repeat domain"/>
    <property type="match status" value="1"/>
</dbReference>
<name>A0A1Y2KXS8_9PROT</name>
<dbReference type="InterPro" id="IPR011990">
    <property type="entry name" value="TPR-like_helical_dom_sf"/>
</dbReference>
<reference evidence="1 2" key="1">
    <citation type="submission" date="2014-03" db="EMBL/GenBank/DDBJ databases">
        <title>The draft genome sequence of Thalassospira mesophila JCM 18969.</title>
        <authorList>
            <person name="Lai Q."/>
            <person name="Shao Z."/>
        </authorList>
    </citation>
    <scope>NUCLEOTIDE SEQUENCE [LARGE SCALE GENOMIC DNA]</scope>
    <source>
        <strain evidence="1 2">JCM 18969</strain>
    </source>
</reference>
<dbReference type="RefSeq" id="WP_245835476.1">
    <property type="nucleotide sequence ID" value="NZ_JFKA01000007.1"/>
</dbReference>